<dbReference type="EMBL" id="JAYFSI010000002">
    <property type="protein sequence ID" value="MEA5360334.1"/>
    <property type="molecule type" value="Genomic_DNA"/>
</dbReference>
<dbReference type="InterPro" id="IPR003819">
    <property type="entry name" value="TauD/TfdA-like"/>
</dbReference>
<evidence type="ECO:0000256" key="1">
    <source>
        <dbReference type="ARBA" id="ARBA00023002"/>
    </source>
</evidence>
<dbReference type="Pfam" id="PF02668">
    <property type="entry name" value="TauD"/>
    <property type="match status" value="1"/>
</dbReference>
<organism evidence="4 5">
    <name type="scientific">Amycolatopsis heterodermiae</name>
    <dbReference type="NCBI Taxonomy" id="3110235"/>
    <lineage>
        <taxon>Bacteria</taxon>
        <taxon>Bacillati</taxon>
        <taxon>Actinomycetota</taxon>
        <taxon>Actinomycetes</taxon>
        <taxon>Pseudonocardiales</taxon>
        <taxon>Pseudonocardiaceae</taxon>
        <taxon>Amycolatopsis</taxon>
    </lineage>
</organism>
<dbReference type="GO" id="GO:0051213">
    <property type="term" value="F:dioxygenase activity"/>
    <property type="evidence" value="ECO:0007669"/>
    <property type="project" value="UniProtKB-KW"/>
</dbReference>
<feature type="domain" description="TauD/TfdA-like" evidence="3">
    <location>
        <begin position="106"/>
        <end position="309"/>
    </location>
</feature>
<comment type="caution">
    <text evidence="4">The sequence shown here is derived from an EMBL/GenBank/DDBJ whole genome shotgun (WGS) entry which is preliminary data.</text>
</comment>
<proteinExistence type="predicted"/>
<dbReference type="Gene3D" id="3.60.130.10">
    <property type="entry name" value="Clavaminate synthase-like"/>
    <property type="match status" value="1"/>
</dbReference>
<evidence type="ECO:0000259" key="3">
    <source>
        <dbReference type="Pfam" id="PF02668"/>
    </source>
</evidence>
<keyword evidence="1" id="KW-0560">Oxidoreductase</keyword>
<protein>
    <submittedName>
        <fullName evidence="4">TauD/TfdA family dioxygenase</fullName>
    </submittedName>
</protein>
<keyword evidence="5" id="KW-1185">Reference proteome</keyword>
<keyword evidence="2" id="KW-0408">Iron</keyword>
<reference evidence="4 5" key="1">
    <citation type="submission" date="2023-12" db="EMBL/GenBank/DDBJ databases">
        <title>Amycolatopsis sp. V23-08.</title>
        <authorList>
            <person name="Somphong A."/>
        </authorList>
    </citation>
    <scope>NUCLEOTIDE SEQUENCE [LARGE SCALE GENOMIC DNA]</scope>
    <source>
        <strain evidence="4 5">V23-08</strain>
    </source>
</reference>
<keyword evidence="4" id="KW-0223">Dioxygenase</keyword>
<evidence type="ECO:0000313" key="5">
    <source>
        <dbReference type="Proteomes" id="UP001304298"/>
    </source>
</evidence>
<evidence type="ECO:0000313" key="4">
    <source>
        <dbReference type="EMBL" id="MEA5360334.1"/>
    </source>
</evidence>
<accession>A0ABU5R3V2</accession>
<gene>
    <name evidence="4" type="ORF">VA596_12375</name>
</gene>
<name>A0ABU5R3V2_9PSEU</name>
<dbReference type="Proteomes" id="UP001304298">
    <property type="component" value="Unassembled WGS sequence"/>
</dbReference>
<evidence type="ECO:0000256" key="2">
    <source>
        <dbReference type="ARBA" id="ARBA00023004"/>
    </source>
</evidence>
<dbReference type="RefSeq" id="WP_323326381.1">
    <property type="nucleotide sequence ID" value="NZ_JAYFSI010000002.1"/>
</dbReference>
<dbReference type="SUPFAM" id="SSF51197">
    <property type="entry name" value="Clavaminate synthase-like"/>
    <property type="match status" value="1"/>
</dbReference>
<dbReference type="InterPro" id="IPR042098">
    <property type="entry name" value="TauD-like_sf"/>
</dbReference>
<sequence length="334" mass="37278">MQPTHTFSDTERDDIRDALGTITVDPYSEYLTFAAAVADLVRAGLPAALVKVAEQIRGERERGYSDVHALRNCPIDEDLPHLSHSNPQADKYAAKKTHVGEAFLAAFALLTQTPLLAYATRFNGDFFTDVFAIDKYFGKQTGYSDGELVFHNDRTAHPVRADFITLLGMRCPPEEMTYTAFVDGRSLLAGLTAEEAAALREPHFVTPFDVVSRDNNNTLTESASHVIFENDHSIRYLDSHTTVARTAPPEAKDALLALKSALARAERKRHRILEGDLFTFANQDGLHNRELIEVIDVERSRSRWLLKTYAFRDAAAADRHGHRWLDGVPGRVGD</sequence>